<dbReference type="InterPro" id="IPR000778">
    <property type="entry name" value="Cyt_b245_heavy_chain"/>
</dbReference>
<comment type="subcellular location">
    <subcellularLocation>
        <location evidence="1">Membrane</location>
        <topology evidence="1">Multi-pass membrane protein</topology>
    </subcellularLocation>
</comment>
<evidence type="ECO:0000256" key="3">
    <source>
        <dbReference type="ARBA" id="ARBA00022448"/>
    </source>
</evidence>
<dbReference type="PRINTS" id="PR00466">
    <property type="entry name" value="GP91PHOX"/>
</dbReference>
<dbReference type="InterPro" id="IPR017927">
    <property type="entry name" value="FAD-bd_FR_type"/>
</dbReference>
<feature type="transmembrane region" description="Helical" evidence="11">
    <location>
        <begin position="26"/>
        <end position="47"/>
    </location>
</feature>
<keyword evidence="4 11" id="KW-0812">Transmembrane</keyword>
<dbReference type="InterPro" id="IPR013112">
    <property type="entry name" value="FAD-bd_8"/>
</dbReference>
<evidence type="ECO:0000256" key="5">
    <source>
        <dbReference type="ARBA" id="ARBA00022982"/>
    </source>
</evidence>
<keyword evidence="5" id="KW-0249">Electron transport</keyword>
<dbReference type="PANTHER" id="PTHR32361:SF9">
    <property type="entry name" value="FERRIC REDUCTASE TRANSMEMBRANE COMPONENT 3-RELATED"/>
    <property type="match status" value="1"/>
</dbReference>
<dbReference type="CDD" id="cd06186">
    <property type="entry name" value="NOX_Duox_like_FAD_NADP"/>
    <property type="match status" value="1"/>
</dbReference>
<dbReference type="Pfam" id="PF01794">
    <property type="entry name" value="Ferric_reduct"/>
    <property type="match status" value="1"/>
</dbReference>
<keyword evidence="8" id="KW-0406">Ion transport</keyword>
<dbReference type="AlphaFoldDB" id="A0AAN6VN96"/>
<evidence type="ECO:0000256" key="6">
    <source>
        <dbReference type="ARBA" id="ARBA00022989"/>
    </source>
</evidence>
<evidence type="ECO:0000256" key="9">
    <source>
        <dbReference type="ARBA" id="ARBA00023136"/>
    </source>
</evidence>
<dbReference type="EMBL" id="MU856913">
    <property type="protein sequence ID" value="KAK4154405.1"/>
    <property type="molecule type" value="Genomic_DNA"/>
</dbReference>
<dbReference type="InterPro" id="IPR039261">
    <property type="entry name" value="FNR_nucleotide-bd"/>
</dbReference>
<dbReference type="InterPro" id="IPR051410">
    <property type="entry name" value="Ferric/Cupric_Reductase"/>
</dbReference>
<organism evidence="13 14">
    <name type="scientific">Chaetomidium leptoderma</name>
    <dbReference type="NCBI Taxonomy" id="669021"/>
    <lineage>
        <taxon>Eukaryota</taxon>
        <taxon>Fungi</taxon>
        <taxon>Dikarya</taxon>
        <taxon>Ascomycota</taxon>
        <taxon>Pezizomycotina</taxon>
        <taxon>Sordariomycetes</taxon>
        <taxon>Sordariomycetidae</taxon>
        <taxon>Sordariales</taxon>
        <taxon>Chaetomiaceae</taxon>
        <taxon>Chaetomidium</taxon>
    </lineage>
</organism>
<dbReference type="GO" id="GO:0006879">
    <property type="term" value="P:intracellular iron ion homeostasis"/>
    <property type="evidence" value="ECO:0007669"/>
    <property type="project" value="TreeGrafter"/>
</dbReference>
<keyword evidence="6 11" id="KW-1133">Transmembrane helix</keyword>
<dbReference type="Pfam" id="PF08022">
    <property type="entry name" value="FAD_binding_8"/>
    <property type="match status" value="1"/>
</dbReference>
<reference evidence="13" key="1">
    <citation type="journal article" date="2023" name="Mol. Phylogenet. Evol.">
        <title>Genome-scale phylogeny and comparative genomics of the fungal order Sordariales.</title>
        <authorList>
            <person name="Hensen N."/>
            <person name="Bonometti L."/>
            <person name="Westerberg I."/>
            <person name="Brannstrom I.O."/>
            <person name="Guillou S."/>
            <person name="Cros-Aarteil S."/>
            <person name="Calhoun S."/>
            <person name="Haridas S."/>
            <person name="Kuo A."/>
            <person name="Mondo S."/>
            <person name="Pangilinan J."/>
            <person name="Riley R."/>
            <person name="LaButti K."/>
            <person name="Andreopoulos B."/>
            <person name="Lipzen A."/>
            <person name="Chen C."/>
            <person name="Yan M."/>
            <person name="Daum C."/>
            <person name="Ng V."/>
            <person name="Clum A."/>
            <person name="Steindorff A."/>
            <person name="Ohm R.A."/>
            <person name="Martin F."/>
            <person name="Silar P."/>
            <person name="Natvig D.O."/>
            <person name="Lalanne C."/>
            <person name="Gautier V."/>
            <person name="Ament-Velasquez S.L."/>
            <person name="Kruys A."/>
            <person name="Hutchinson M.I."/>
            <person name="Powell A.J."/>
            <person name="Barry K."/>
            <person name="Miller A.N."/>
            <person name="Grigoriev I.V."/>
            <person name="Debuchy R."/>
            <person name="Gladieux P."/>
            <person name="Hiltunen Thoren M."/>
            <person name="Johannesson H."/>
        </authorList>
    </citation>
    <scope>NUCLEOTIDE SEQUENCE</scope>
    <source>
        <strain evidence="13">CBS 538.74</strain>
    </source>
</reference>
<evidence type="ECO:0000313" key="14">
    <source>
        <dbReference type="Proteomes" id="UP001302745"/>
    </source>
</evidence>
<evidence type="ECO:0000259" key="12">
    <source>
        <dbReference type="PROSITE" id="PS51384"/>
    </source>
</evidence>
<evidence type="ECO:0000256" key="10">
    <source>
        <dbReference type="ARBA" id="ARBA00023180"/>
    </source>
</evidence>
<dbReference type="GO" id="GO:0015677">
    <property type="term" value="P:copper ion import"/>
    <property type="evidence" value="ECO:0007669"/>
    <property type="project" value="TreeGrafter"/>
</dbReference>
<accession>A0AAN6VN96</accession>
<feature type="transmembrane region" description="Helical" evidence="11">
    <location>
        <begin position="241"/>
        <end position="260"/>
    </location>
</feature>
<comment type="similarity">
    <text evidence="2">Belongs to the ferric reductase (FRE) family.</text>
</comment>
<dbReference type="GO" id="GO:0006826">
    <property type="term" value="P:iron ion transport"/>
    <property type="evidence" value="ECO:0007669"/>
    <property type="project" value="TreeGrafter"/>
</dbReference>
<keyword evidence="14" id="KW-1185">Reference proteome</keyword>
<keyword evidence="9 11" id="KW-0472">Membrane</keyword>
<comment type="caution">
    <text evidence="13">The sequence shown here is derived from an EMBL/GenBank/DDBJ whole genome shotgun (WGS) entry which is preliminary data.</text>
</comment>
<dbReference type="GO" id="GO:0000293">
    <property type="term" value="F:ferric-chelate reductase activity"/>
    <property type="evidence" value="ECO:0007669"/>
    <property type="project" value="UniProtKB-ARBA"/>
</dbReference>
<gene>
    <name evidence="13" type="ORF">C8A00DRAFT_14484</name>
</gene>
<keyword evidence="3" id="KW-0813">Transport</keyword>
<dbReference type="Pfam" id="PF08030">
    <property type="entry name" value="NAD_binding_6"/>
    <property type="match status" value="1"/>
</dbReference>
<proteinExistence type="inferred from homology"/>
<dbReference type="PROSITE" id="PS51384">
    <property type="entry name" value="FAD_FR"/>
    <property type="match status" value="1"/>
</dbReference>
<dbReference type="InterPro" id="IPR013121">
    <property type="entry name" value="Fe_red_NAD-bd_6"/>
</dbReference>
<evidence type="ECO:0000313" key="13">
    <source>
        <dbReference type="EMBL" id="KAK4154405.1"/>
    </source>
</evidence>
<sequence>MAWLNYHFIDLSTAEKQARRQTLDQYALYAQLSALIPVAAVLLYRLAKRATNSGASSNGRYAAVPSSPVLKERRNSNGWTWSSRTRRAQWWLGEDVVVAGTVRGQRDQWLVGILWTAWLLLLSVSETGEDYLHLTKRLGLVAVSQWPLQYLLALKSLNPVAYLLRSSHERVNRWHRVLARITTTLLYLHAALYLNFFVQRDRLDRLVDPVVFAGVVAFLGLNLLVTTALRRVRRFSYRLFFIIHLVGAIIIPLMIIVHAAPARAFLFEALGVFLVDLVSRKMDTVTGNATMETIPGTNLVKISASIPQAKVNRFRAHPGSHIYLSIPDAARKSMSSASISHLLFEFLFNPFTVAAVDQNSGDLTLVARHCGGPMTAALGRLAGVAKNNSSSSRNGAGVDKIPLSIEGPYGAAGRFPQLGTDFDRILLVAGGVGATFTLPLYRSIVNENPGARVEMVWALRGAGDATWAMTGTEAQALLRDDNIHLFVTGDTVDPQGLDRRTNGQAEGSRVGRDEGGQQVELSALYRDRRRDRYTSQHSRKRPDLKNIVDDLFKYGPEERVAVLVCGPNEMARELREHVGVWVKRGRPVWYHKEGFGF</sequence>
<reference evidence="13" key="2">
    <citation type="submission" date="2023-05" db="EMBL/GenBank/DDBJ databases">
        <authorList>
            <consortium name="Lawrence Berkeley National Laboratory"/>
            <person name="Steindorff A."/>
            <person name="Hensen N."/>
            <person name="Bonometti L."/>
            <person name="Westerberg I."/>
            <person name="Brannstrom I.O."/>
            <person name="Guillou S."/>
            <person name="Cros-Aarteil S."/>
            <person name="Calhoun S."/>
            <person name="Haridas S."/>
            <person name="Kuo A."/>
            <person name="Mondo S."/>
            <person name="Pangilinan J."/>
            <person name="Riley R."/>
            <person name="Labutti K."/>
            <person name="Andreopoulos B."/>
            <person name="Lipzen A."/>
            <person name="Chen C."/>
            <person name="Yanf M."/>
            <person name="Daum C."/>
            <person name="Ng V."/>
            <person name="Clum A."/>
            <person name="Ohm R."/>
            <person name="Martin F."/>
            <person name="Silar P."/>
            <person name="Natvig D."/>
            <person name="Lalanne C."/>
            <person name="Gautier V."/>
            <person name="Ament-Velasquez S.L."/>
            <person name="Kruys A."/>
            <person name="Hutchinson M.I."/>
            <person name="Powell A.J."/>
            <person name="Barry K."/>
            <person name="Miller A.N."/>
            <person name="Grigoriev I.V."/>
            <person name="Debuchy R."/>
            <person name="Gladieux P."/>
            <person name="Thoren M.H."/>
            <person name="Johannesson H."/>
        </authorList>
    </citation>
    <scope>NUCLEOTIDE SEQUENCE</scope>
    <source>
        <strain evidence="13">CBS 538.74</strain>
    </source>
</reference>
<dbReference type="GO" id="GO:0005886">
    <property type="term" value="C:plasma membrane"/>
    <property type="evidence" value="ECO:0007669"/>
    <property type="project" value="TreeGrafter"/>
</dbReference>
<dbReference type="SUPFAM" id="SSF52343">
    <property type="entry name" value="Ferredoxin reductase-like, C-terminal NADP-linked domain"/>
    <property type="match status" value="1"/>
</dbReference>
<feature type="transmembrane region" description="Helical" evidence="11">
    <location>
        <begin position="210"/>
        <end position="229"/>
    </location>
</feature>
<dbReference type="PANTHER" id="PTHR32361">
    <property type="entry name" value="FERRIC/CUPRIC REDUCTASE TRANSMEMBRANE COMPONENT"/>
    <property type="match status" value="1"/>
</dbReference>
<evidence type="ECO:0000256" key="11">
    <source>
        <dbReference type="SAM" id="Phobius"/>
    </source>
</evidence>
<evidence type="ECO:0000256" key="1">
    <source>
        <dbReference type="ARBA" id="ARBA00004141"/>
    </source>
</evidence>
<keyword evidence="10" id="KW-0325">Glycoprotein</keyword>
<feature type="domain" description="FAD-binding FR-type" evidence="12">
    <location>
        <begin position="278"/>
        <end position="415"/>
    </location>
</feature>
<evidence type="ECO:0000256" key="2">
    <source>
        <dbReference type="ARBA" id="ARBA00006278"/>
    </source>
</evidence>
<feature type="transmembrane region" description="Helical" evidence="11">
    <location>
        <begin position="177"/>
        <end position="198"/>
    </location>
</feature>
<dbReference type="Gene3D" id="3.40.50.80">
    <property type="entry name" value="Nucleotide-binding domain of ferredoxin-NADP reductase (FNR) module"/>
    <property type="match status" value="1"/>
</dbReference>
<protein>
    <submittedName>
        <fullName evidence="13">Ferric/cupric reductase transmembrane component 2</fullName>
    </submittedName>
</protein>
<keyword evidence="7" id="KW-0560">Oxidoreductase</keyword>
<evidence type="ECO:0000256" key="8">
    <source>
        <dbReference type="ARBA" id="ARBA00023065"/>
    </source>
</evidence>
<name>A0AAN6VN96_9PEZI</name>
<evidence type="ECO:0000256" key="4">
    <source>
        <dbReference type="ARBA" id="ARBA00022692"/>
    </source>
</evidence>
<dbReference type="Proteomes" id="UP001302745">
    <property type="component" value="Unassembled WGS sequence"/>
</dbReference>
<dbReference type="SFLD" id="SFLDG01168">
    <property type="entry name" value="Ferric_reductase_subgroup_(FRE"/>
    <property type="match status" value="1"/>
</dbReference>
<dbReference type="InterPro" id="IPR013130">
    <property type="entry name" value="Fe3_Rdtase_TM_dom"/>
</dbReference>
<dbReference type="SFLD" id="SFLDS00052">
    <property type="entry name" value="Ferric_Reductase_Domain"/>
    <property type="match status" value="1"/>
</dbReference>
<evidence type="ECO:0000256" key="7">
    <source>
        <dbReference type="ARBA" id="ARBA00023002"/>
    </source>
</evidence>